<dbReference type="PROSITE" id="PS50906">
    <property type="entry name" value="NIT"/>
    <property type="match status" value="1"/>
</dbReference>
<dbReference type="PRINTS" id="PR00260">
    <property type="entry name" value="CHEMTRNSDUCR"/>
</dbReference>
<dbReference type="RefSeq" id="WP_066183954.1">
    <property type="nucleotide sequence ID" value="NZ_LQZT01000049.1"/>
</dbReference>
<dbReference type="PROSITE" id="PS50885">
    <property type="entry name" value="HAMP"/>
    <property type="match status" value="2"/>
</dbReference>
<evidence type="ECO:0000259" key="9">
    <source>
        <dbReference type="PROSITE" id="PS50906"/>
    </source>
</evidence>
<dbReference type="InterPro" id="IPR010910">
    <property type="entry name" value="Nitrate/nitrite_sensing_bac"/>
</dbReference>
<dbReference type="GO" id="GO:0004888">
    <property type="term" value="F:transmembrane signaling receptor activity"/>
    <property type="evidence" value="ECO:0007669"/>
    <property type="project" value="InterPro"/>
</dbReference>
<dbReference type="InterPro" id="IPR004089">
    <property type="entry name" value="MCPsignal_dom"/>
</dbReference>
<feature type="domain" description="HAMP" evidence="8">
    <location>
        <begin position="328"/>
        <end position="381"/>
    </location>
</feature>
<comment type="subcellular location">
    <subcellularLocation>
        <location evidence="1">Membrane</location>
    </subcellularLocation>
</comment>
<feature type="coiled-coil region" evidence="5">
    <location>
        <begin position="382"/>
        <end position="413"/>
    </location>
</feature>
<dbReference type="OrthoDB" id="2489132at2"/>
<evidence type="ECO:0000256" key="6">
    <source>
        <dbReference type="SAM" id="Phobius"/>
    </source>
</evidence>
<keyword evidence="11" id="KW-1185">Reference proteome</keyword>
<evidence type="ECO:0000259" key="7">
    <source>
        <dbReference type="PROSITE" id="PS50111"/>
    </source>
</evidence>
<evidence type="ECO:0000256" key="4">
    <source>
        <dbReference type="PROSITE-ProRule" id="PRU00284"/>
    </source>
</evidence>
<protein>
    <recommendedName>
        <fullName evidence="12">Chemotaxis protein</fullName>
    </recommendedName>
</protein>
<evidence type="ECO:0000256" key="2">
    <source>
        <dbReference type="ARBA" id="ARBA00022500"/>
    </source>
</evidence>
<sequence length="722" mass="76572">MKLNNIPIKFRIGAAVLAPLAMLVVLAGEEVIESRADYQAMSQLIEMTGNVRLTSDLMHTLQVERGTTAGYLGSKGAKLGDALATARAKTDERIAGFTPVLDTLAPDAELRTRISEKLARLGEIRSAVSGLTLPGGEAFAYYTSSIAALMDLARSETRESSDPKLRAKLIAYQELMMAKELAGQERGIGAGVLGAGAFDPARYKSFLRMGGAQSTLIEEFLAAQPEGVQADIRARLAASGEEALEAMRLGMLENGIATDLSAFDTADWFALATKHIETMKQIEDETVGALALNASEIANRSWTAFVQLTVFAAAVVLGALLIGGLLARSVTKPLRGLADCMRELAKGNTEMVVAQSGGRDEIGLMGQAVERFITITRENLVRQREEDARAAAAKEAERLRTEAAERTRAAETEQAVTSLGQAMRELAAGNLNISINTRFAERFEGLRTDFNSSVESLKAAMGSVKEVSTHIKQGATELRSAADDLAGRTERQAGSLERTAAALEQVSATVQNTSRRADVAGTLVRETSQHAGRSSEVVSETIAAMTAIEASSREISAIIGVIDEIAFQTNLLALNAGVEAARAGEAGRGFAVVAQEVRELAQRSAQAAKQIHTLITTSEGQVRHGVELVNETGEALQGIAGHIDGVAAEVIAIVTAAREQADAVAEINRTLSEMNGVTQQNVAMVEESTAATHSLSREAEVLANEVGRFKIGMQATRLTAAA</sequence>
<dbReference type="AlphaFoldDB" id="A0A1C1YQI6"/>
<gene>
    <name evidence="10" type="ORF">AWJ14_15030</name>
</gene>
<evidence type="ECO:0000256" key="3">
    <source>
        <dbReference type="ARBA" id="ARBA00029447"/>
    </source>
</evidence>
<dbReference type="STRING" id="1480615.AWJ14_15030"/>
<feature type="domain" description="HAMP" evidence="8">
    <location>
        <begin position="410"/>
        <end position="462"/>
    </location>
</feature>
<keyword evidence="6" id="KW-0472">Membrane</keyword>
<dbReference type="GO" id="GO:0016020">
    <property type="term" value="C:membrane"/>
    <property type="evidence" value="ECO:0007669"/>
    <property type="project" value="UniProtKB-SubCell"/>
</dbReference>
<dbReference type="Gene3D" id="6.10.340.10">
    <property type="match status" value="1"/>
</dbReference>
<dbReference type="Pfam" id="PF00672">
    <property type="entry name" value="HAMP"/>
    <property type="match status" value="1"/>
</dbReference>
<keyword evidence="5" id="KW-0175">Coiled coil</keyword>
<dbReference type="Pfam" id="PF00015">
    <property type="entry name" value="MCPsignal"/>
    <property type="match status" value="1"/>
</dbReference>
<proteinExistence type="inferred from homology"/>
<organism evidence="10 11">
    <name type="scientific">Hoeflea olei</name>
    <dbReference type="NCBI Taxonomy" id="1480615"/>
    <lineage>
        <taxon>Bacteria</taxon>
        <taxon>Pseudomonadati</taxon>
        <taxon>Pseudomonadota</taxon>
        <taxon>Alphaproteobacteria</taxon>
        <taxon>Hyphomicrobiales</taxon>
        <taxon>Rhizobiaceae</taxon>
        <taxon>Hoeflea</taxon>
    </lineage>
</organism>
<evidence type="ECO:0008006" key="12">
    <source>
        <dbReference type="Google" id="ProtNLM"/>
    </source>
</evidence>
<feature type="domain" description="Methyl-accepting transducer" evidence="7">
    <location>
        <begin position="467"/>
        <end position="696"/>
    </location>
</feature>
<dbReference type="PANTHER" id="PTHR43531">
    <property type="entry name" value="PROTEIN ICFG"/>
    <property type="match status" value="1"/>
</dbReference>
<dbReference type="InterPro" id="IPR013587">
    <property type="entry name" value="Nitrate/nitrite_sensing"/>
</dbReference>
<comment type="similarity">
    <text evidence="3">Belongs to the methyl-accepting chemotaxis (MCP) protein family.</text>
</comment>
<dbReference type="SUPFAM" id="SSF58104">
    <property type="entry name" value="Methyl-accepting chemotaxis protein (MCP) signaling domain"/>
    <property type="match status" value="1"/>
</dbReference>
<dbReference type="Gene3D" id="1.10.287.950">
    <property type="entry name" value="Methyl-accepting chemotaxis protein"/>
    <property type="match status" value="1"/>
</dbReference>
<dbReference type="CDD" id="cd11386">
    <property type="entry name" value="MCP_signal"/>
    <property type="match status" value="1"/>
</dbReference>
<evidence type="ECO:0000313" key="10">
    <source>
        <dbReference type="EMBL" id="OCW55792.1"/>
    </source>
</evidence>
<reference evidence="10 11" key="1">
    <citation type="submission" date="2015-12" db="EMBL/GenBank/DDBJ databases">
        <authorList>
            <person name="Shamseldin A."/>
            <person name="Moawad H."/>
            <person name="Abd El-Rahim W.M."/>
            <person name="Sadowsky M.J."/>
        </authorList>
    </citation>
    <scope>NUCLEOTIDE SEQUENCE [LARGE SCALE GENOMIC DNA]</scope>
    <source>
        <strain evidence="10 11">JC234</strain>
    </source>
</reference>
<name>A0A1C1YQI6_9HYPH</name>
<dbReference type="EMBL" id="LQZT01000049">
    <property type="protein sequence ID" value="OCW55792.1"/>
    <property type="molecule type" value="Genomic_DNA"/>
</dbReference>
<dbReference type="PROSITE" id="PS50111">
    <property type="entry name" value="CHEMOTAXIS_TRANSDUC_2"/>
    <property type="match status" value="1"/>
</dbReference>
<feature type="domain" description="NIT" evidence="9">
    <location>
        <begin position="52"/>
        <end position="297"/>
    </location>
</feature>
<dbReference type="SMART" id="SM00304">
    <property type="entry name" value="HAMP"/>
    <property type="match status" value="2"/>
</dbReference>
<keyword evidence="6" id="KW-0812">Transmembrane</keyword>
<evidence type="ECO:0000256" key="1">
    <source>
        <dbReference type="ARBA" id="ARBA00004370"/>
    </source>
</evidence>
<dbReference type="Proteomes" id="UP000094795">
    <property type="component" value="Unassembled WGS sequence"/>
</dbReference>
<accession>A0A1C1YQI6</accession>
<keyword evidence="2" id="KW-0145">Chemotaxis</keyword>
<keyword evidence="4" id="KW-0807">Transducer</keyword>
<evidence type="ECO:0000259" key="8">
    <source>
        <dbReference type="PROSITE" id="PS50885"/>
    </source>
</evidence>
<dbReference type="SUPFAM" id="SSF158472">
    <property type="entry name" value="HAMP domain-like"/>
    <property type="match status" value="1"/>
</dbReference>
<dbReference type="Pfam" id="PF08376">
    <property type="entry name" value="NIT"/>
    <property type="match status" value="1"/>
</dbReference>
<dbReference type="GO" id="GO:0007165">
    <property type="term" value="P:signal transduction"/>
    <property type="evidence" value="ECO:0007669"/>
    <property type="project" value="UniProtKB-KW"/>
</dbReference>
<dbReference type="PANTHER" id="PTHR43531:SF11">
    <property type="entry name" value="METHYL-ACCEPTING CHEMOTAXIS PROTEIN 3"/>
    <property type="match status" value="1"/>
</dbReference>
<comment type="caution">
    <text evidence="10">The sequence shown here is derived from an EMBL/GenBank/DDBJ whole genome shotgun (WGS) entry which is preliminary data.</text>
</comment>
<dbReference type="FunFam" id="1.10.287.950:FF:000001">
    <property type="entry name" value="Methyl-accepting chemotaxis sensory transducer"/>
    <property type="match status" value="1"/>
</dbReference>
<dbReference type="SMART" id="SM00283">
    <property type="entry name" value="MA"/>
    <property type="match status" value="1"/>
</dbReference>
<evidence type="ECO:0000256" key="5">
    <source>
        <dbReference type="SAM" id="Coils"/>
    </source>
</evidence>
<dbReference type="InterPro" id="IPR051310">
    <property type="entry name" value="MCP_chemotaxis"/>
</dbReference>
<dbReference type="InterPro" id="IPR003660">
    <property type="entry name" value="HAMP_dom"/>
</dbReference>
<keyword evidence="6" id="KW-1133">Transmembrane helix</keyword>
<dbReference type="GO" id="GO:0006935">
    <property type="term" value="P:chemotaxis"/>
    <property type="evidence" value="ECO:0007669"/>
    <property type="project" value="UniProtKB-KW"/>
</dbReference>
<dbReference type="InterPro" id="IPR004090">
    <property type="entry name" value="Chemotax_Me-accpt_rcpt"/>
</dbReference>
<evidence type="ECO:0000313" key="11">
    <source>
        <dbReference type="Proteomes" id="UP000094795"/>
    </source>
</evidence>
<feature type="transmembrane region" description="Helical" evidence="6">
    <location>
        <begin position="302"/>
        <end position="327"/>
    </location>
</feature>